<reference evidence="1" key="1">
    <citation type="submission" date="2021-01" db="EMBL/GenBank/DDBJ databases">
        <authorList>
            <person name="Corre E."/>
            <person name="Pelletier E."/>
            <person name="Niang G."/>
            <person name="Scheremetjew M."/>
            <person name="Finn R."/>
            <person name="Kale V."/>
            <person name="Holt S."/>
            <person name="Cochrane G."/>
            <person name="Meng A."/>
            <person name="Brown T."/>
            <person name="Cohen L."/>
        </authorList>
    </citation>
    <scope>NUCLEOTIDE SEQUENCE</scope>
    <source>
        <strain evidence="1">CCMP3105</strain>
    </source>
</reference>
<dbReference type="AlphaFoldDB" id="A0A7S4UP70"/>
<accession>A0A7S4UP70</accession>
<name>A0A7S4UP70_9DINO</name>
<sequence length="121" mass="12902">MAQASASRWVSPLAIWVPQLMPAMKASAGFILAMLALAAAVPRAGARVGTGRALQPETATAMAGIEGEACSPDEYQRYTTIVCKIEKTCGCSDTVCQLDWCSEYVHSWKKEFGACILKGCP</sequence>
<proteinExistence type="predicted"/>
<protein>
    <submittedName>
        <fullName evidence="1">Uncharacterized protein</fullName>
    </submittedName>
</protein>
<dbReference type="EMBL" id="HBNR01028510">
    <property type="protein sequence ID" value="CAE4581582.1"/>
    <property type="molecule type" value="Transcribed_RNA"/>
</dbReference>
<organism evidence="1">
    <name type="scientific">Alexandrium monilatum</name>
    <dbReference type="NCBI Taxonomy" id="311494"/>
    <lineage>
        <taxon>Eukaryota</taxon>
        <taxon>Sar</taxon>
        <taxon>Alveolata</taxon>
        <taxon>Dinophyceae</taxon>
        <taxon>Gonyaulacales</taxon>
        <taxon>Pyrocystaceae</taxon>
        <taxon>Alexandrium</taxon>
    </lineage>
</organism>
<gene>
    <name evidence="1" type="ORF">AMON00008_LOCUS19384</name>
</gene>
<evidence type="ECO:0000313" key="1">
    <source>
        <dbReference type="EMBL" id="CAE4581582.1"/>
    </source>
</evidence>